<dbReference type="Proteomes" id="UP000276834">
    <property type="component" value="Unassembled WGS sequence"/>
</dbReference>
<feature type="compositionally biased region" description="Polar residues" evidence="1">
    <location>
        <begin position="29"/>
        <end position="38"/>
    </location>
</feature>
<protein>
    <submittedName>
        <fullName evidence="2">Uncharacterized protein</fullName>
    </submittedName>
</protein>
<evidence type="ECO:0000313" key="3">
    <source>
        <dbReference type="Proteomes" id="UP000276834"/>
    </source>
</evidence>
<name>A0A3L8SKN0_CHLGU</name>
<dbReference type="AlphaFoldDB" id="A0A3L8SKN0"/>
<keyword evidence="3" id="KW-1185">Reference proteome</keyword>
<reference evidence="2 3" key="1">
    <citation type="journal article" date="2018" name="Proc. R. Soc. B">
        <title>A non-coding region near Follistatin controls head colour polymorphism in the Gouldian finch.</title>
        <authorList>
            <person name="Toomey M.B."/>
            <person name="Marques C.I."/>
            <person name="Andrade P."/>
            <person name="Araujo P.M."/>
            <person name="Sabatino S."/>
            <person name="Gazda M.A."/>
            <person name="Afonso S."/>
            <person name="Lopes R.J."/>
            <person name="Corbo J.C."/>
            <person name="Carneiro M."/>
        </authorList>
    </citation>
    <scope>NUCLEOTIDE SEQUENCE [LARGE SCALE GENOMIC DNA]</scope>
    <source>
        <strain evidence="2">Red01</strain>
        <tissue evidence="2">Muscle</tissue>
    </source>
</reference>
<accession>A0A3L8SKN0</accession>
<proteinExistence type="predicted"/>
<sequence>MTMNLQQLWEITGTGQNTTARNNHFDPIYSNSCIQQPENQDHHDGESVQQTQVPQASKKQRNNDQAETAPENCKKNPKV</sequence>
<feature type="region of interest" description="Disordered" evidence="1">
    <location>
        <begin position="14"/>
        <end position="79"/>
    </location>
</feature>
<comment type="caution">
    <text evidence="2">The sequence shown here is derived from an EMBL/GenBank/DDBJ whole genome shotgun (WGS) entry which is preliminary data.</text>
</comment>
<organism evidence="2 3">
    <name type="scientific">Chloebia gouldiae</name>
    <name type="common">Gouldian finch</name>
    <name type="synonym">Erythrura gouldiae</name>
    <dbReference type="NCBI Taxonomy" id="44316"/>
    <lineage>
        <taxon>Eukaryota</taxon>
        <taxon>Metazoa</taxon>
        <taxon>Chordata</taxon>
        <taxon>Craniata</taxon>
        <taxon>Vertebrata</taxon>
        <taxon>Euteleostomi</taxon>
        <taxon>Archelosauria</taxon>
        <taxon>Archosauria</taxon>
        <taxon>Dinosauria</taxon>
        <taxon>Saurischia</taxon>
        <taxon>Theropoda</taxon>
        <taxon>Coelurosauria</taxon>
        <taxon>Aves</taxon>
        <taxon>Neognathae</taxon>
        <taxon>Neoaves</taxon>
        <taxon>Telluraves</taxon>
        <taxon>Australaves</taxon>
        <taxon>Passeriformes</taxon>
        <taxon>Passeroidea</taxon>
        <taxon>Passeridae</taxon>
        <taxon>Chloebia</taxon>
    </lineage>
</organism>
<evidence type="ECO:0000256" key="1">
    <source>
        <dbReference type="SAM" id="MobiDB-lite"/>
    </source>
</evidence>
<dbReference type="EMBL" id="QUSF01000015">
    <property type="protein sequence ID" value="RLW03526.1"/>
    <property type="molecule type" value="Genomic_DNA"/>
</dbReference>
<evidence type="ECO:0000313" key="2">
    <source>
        <dbReference type="EMBL" id="RLW03526.1"/>
    </source>
</evidence>
<feature type="compositionally biased region" description="Polar residues" evidence="1">
    <location>
        <begin position="47"/>
        <end position="57"/>
    </location>
</feature>
<gene>
    <name evidence="2" type="ORF">DV515_00006307</name>
</gene>